<dbReference type="OrthoDB" id="4413376at2"/>
<dbReference type="EMBL" id="ACZI02000002">
    <property type="protein sequence ID" value="EFV12946.1"/>
    <property type="molecule type" value="Genomic_DNA"/>
</dbReference>
<dbReference type="HOGENOM" id="CLU_2095168_0_0_11"/>
<accession>E5XRT1</accession>
<comment type="caution">
    <text evidence="1">The sequence shown here is derived from an EMBL/GenBank/DDBJ whole genome shotgun (WGS) entry which is preliminary data.</text>
</comment>
<dbReference type="AlphaFoldDB" id="E5XRT1"/>
<dbReference type="RefSeq" id="WP_007470332.1">
    <property type="nucleotide sequence ID" value="NZ_KI391953.1"/>
</dbReference>
<gene>
    <name evidence="1" type="ORF">HMPREF9336_02203</name>
</gene>
<dbReference type="Proteomes" id="UP000004816">
    <property type="component" value="Unassembled WGS sequence"/>
</dbReference>
<protein>
    <recommendedName>
        <fullName evidence="3">Head-to-tail stopper</fullName>
    </recommendedName>
</protein>
<evidence type="ECO:0000313" key="1">
    <source>
        <dbReference type="EMBL" id="EFV12946.1"/>
    </source>
</evidence>
<dbReference type="STRING" id="679197.HMPREF9336_02203"/>
<name>E5XRT1_SEGRC</name>
<evidence type="ECO:0008006" key="3">
    <source>
        <dbReference type="Google" id="ProtNLM"/>
    </source>
</evidence>
<reference evidence="1 2" key="1">
    <citation type="journal article" date="2011" name="Stand. Genomic Sci.">
        <title>High quality draft genome sequence of Segniliparus rugosus CDC 945(T)= (ATCC BAA-974(T)).</title>
        <authorList>
            <person name="Earl A.M."/>
            <person name="Desjardins C.A."/>
            <person name="Fitzgerald M.G."/>
            <person name="Arachchi H.M."/>
            <person name="Zeng Q."/>
            <person name="Mehta T."/>
            <person name="Griggs A."/>
            <person name="Birren B.W."/>
            <person name="Toney N.C."/>
            <person name="Carr J."/>
            <person name="Posey J."/>
            <person name="Butler W.R."/>
        </authorList>
    </citation>
    <scope>NUCLEOTIDE SEQUENCE [LARGE SCALE GENOMIC DNA]</scope>
    <source>
        <strain evidence="2">ATCC BAA-974 / DSM 45345 / CCUG 50838 / CIP 108380 / JCM 13579 / CDC 945</strain>
    </source>
</reference>
<dbReference type="eggNOG" id="ENOG5034BV4">
    <property type="taxonomic scope" value="Bacteria"/>
</dbReference>
<sequence length="116" mass="12890">MSLLDAANEDILVFPEEAYTDADGNTLTRAGRTGVPARARIAPASWAGRGDSADRASEGFESEQIYLLRFPRSWRTVLGAQSQIEWRGVRWSIFGDPVVFNSSPATAHSRYMIRRS</sequence>
<organism evidence="1 2">
    <name type="scientific">Segniliparus rugosus (strain ATCC BAA-974 / DSM 45345 / CCUG 50838 / CIP 108380 / JCM 13579 / CDC 945)</name>
    <dbReference type="NCBI Taxonomy" id="679197"/>
    <lineage>
        <taxon>Bacteria</taxon>
        <taxon>Bacillati</taxon>
        <taxon>Actinomycetota</taxon>
        <taxon>Actinomycetes</taxon>
        <taxon>Mycobacteriales</taxon>
        <taxon>Segniliparaceae</taxon>
        <taxon>Segniliparus</taxon>
    </lineage>
</organism>
<keyword evidence="2" id="KW-1185">Reference proteome</keyword>
<evidence type="ECO:0000313" key="2">
    <source>
        <dbReference type="Proteomes" id="UP000004816"/>
    </source>
</evidence>
<proteinExistence type="predicted"/>